<dbReference type="AlphaFoldDB" id="A0A075NZ00"/>
<name>A0A075NZ00_9ALTE</name>
<gene>
    <name evidence="3" type="ORF">EP13_03305</name>
</gene>
<dbReference type="RefSeq" id="WP_044056005.1">
    <property type="nucleotide sequence ID" value="NZ_CBCSKJ010000001.1"/>
</dbReference>
<dbReference type="eggNOG" id="ENOG502Z7YP">
    <property type="taxonomic scope" value="Bacteria"/>
</dbReference>
<dbReference type="Proteomes" id="UP000056090">
    <property type="component" value="Chromosome"/>
</dbReference>
<protein>
    <recommendedName>
        <fullName evidence="2">Alginate export domain-containing protein</fullName>
    </recommendedName>
</protein>
<dbReference type="KEGG" id="aal:EP13_03305"/>
<feature type="chain" id="PRO_5001708739" description="Alginate export domain-containing protein" evidence="1">
    <location>
        <begin position="27"/>
        <end position="407"/>
    </location>
</feature>
<proteinExistence type="predicted"/>
<feature type="signal peptide" evidence="1">
    <location>
        <begin position="1"/>
        <end position="26"/>
    </location>
</feature>
<evidence type="ECO:0000313" key="4">
    <source>
        <dbReference type="Proteomes" id="UP000056090"/>
    </source>
</evidence>
<dbReference type="GeneID" id="78253967"/>
<evidence type="ECO:0000259" key="2">
    <source>
        <dbReference type="Pfam" id="PF13372"/>
    </source>
</evidence>
<keyword evidence="4" id="KW-1185">Reference proteome</keyword>
<feature type="domain" description="Alginate export" evidence="2">
    <location>
        <begin position="51"/>
        <end position="259"/>
    </location>
</feature>
<dbReference type="EMBL" id="CP008849">
    <property type="protein sequence ID" value="AIF97800.1"/>
    <property type="molecule type" value="Genomic_DNA"/>
</dbReference>
<dbReference type="InterPro" id="IPR025388">
    <property type="entry name" value="Alginate_export_dom"/>
</dbReference>
<dbReference type="Pfam" id="PF13372">
    <property type="entry name" value="Alginate_exp"/>
    <property type="match status" value="1"/>
</dbReference>
<organism evidence="3 4">
    <name type="scientific">Alteromonas australica</name>
    <dbReference type="NCBI Taxonomy" id="589873"/>
    <lineage>
        <taxon>Bacteria</taxon>
        <taxon>Pseudomonadati</taxon>
        <taxon>Pseudomonadota</taxon>
        <taxon>Gammaproteobacteria</taxon>
        <taxon>Alteromonadales</taxon>
        <taxon>Alteromonadaceae</taxon>
        <taxon>Alteromonas/Salinimonas group</taxon>
        <taxon>Alteromonas</taxon>
    </lineage>
</organism>
<keyword evidence="1" id="KW-0732">Signal</keyword>
<sequence length="407" mass="44973">MKNQKRFTLALVSTAVLSSLSVSAMADEDWYDILSNSKAWADLNLRYEGVDQDNALDDASALTLRTRLGFQTGSLNGFSFTAEVEDSRIVMGQGDYTVGPTGYNVGEYSVIADPETTEVDQAFLQYKTEGLTLKAGRQVIALDNHRFIGHVGWRQDRQTFDGVSAKYVVSENVDVFYAYLNQRNRIFAEAADFDSKDHLINANFKTEMGKFTAYAYLLEVDNDTANGLDTYGIRYSGSYKTQSVGWGYGAEYASQTSESGSGDTATEYDANYLNAYLAATVSGITAKIDHEVLGSDDGAYGFSTPLATLHKFNGWTDQFLATPAQGLVDTTFSLSGKLGKGKWLLSYHNFSADESTEGVDDLGSEVNVQYTGKLMERFNFGIKYGHYMAEDIKVDADKFWVWVGTKF</sequence>
<reference evidence="3 4" key="1">
    <citation type="submission" date="2014-06" db="EMBL/GenBank/DDBJ databases">
        <title>Genomes of Alteromonas australica, a world apart.</title>
        <authorList>
            <person name="Gonzaga A."/>
            <person name="Lopez-Perez M."/>
            <person name="Rodriguez-Valera F."/>
        </authorList>
    </citation>
    <scope>NUCLEOTIDE SEQUENCE [LARGE SCALE GENOMIC DNA]</scope>
    <source>
        <strain evidence="3 4">H 17</strain>
    </source>
</reference>
<accession>A0A075NZ00</accession>
<evidence type="ECO:0000256" key="1">
    <source>
        <dbReference type="SAM" id="SignalP"/>
    </source>
</evidence>
<evidence type="ECO:0000313" key="3">
    <source>
        <dbReference type="EMBL" id="AIF97800.1"/>
    </source>
</evidence>